<evidence type="ECO:0000256" key="7">
    <source>
        <dbReference type="ARBA" id="ARBA00022801"/>
    </source>
</evidence>
<comment type="catalytic activity">
    <reaction evidence="1">
        <text>Endonucleolytic cleavage to 5'-phosphomonoester.</text>
        <dbReference type="EC" id="3.1.26.4"/>
    </reaction>
</comment>
<dbReference type="Gene3D" id="3.30.420.10">
    <property type="entry name" value="Ribonuclease H-like superfamily/Ribonuclease H"/>
    <property type="match status" value="1"/>
</dbReference>
<dbReference type="InterPro" id="IPR036691">
    <property type="entry name" value="Endo/exonu/phosph_ase_sf"/>
</dbReference>
<evidence type="ECO:0000256" key="2">
    <source>
        <dbReference type="ARBA" id="ARBA00005300"/>
    </source>
</evidence>
<dbReference type="PANTHER" id="PTHR10642">
    <property type="entry name" value="RIBONUCLEASE H1"/>
    <property type="match status" value="1"/>
</dbReference>
<gene>
    <name evidence="10" type="ORF">D9758_018674</name>
</gene>
<dbReference type="AlphaFoldDB" id="A0A8H5B846"/>
<dbReference type="Pfam" id="PF00075">
    <property type="entry name" value="RNase_H"/>
    <property type="match status" value="1"/>
</dbReference>
<dbReference type="Gene3D" id="3.60.10.10">
    <property type="entry name" value="Endonuclease/exonuclease/phosphatase"/>
    <property type="match status" value="1"/>
</dbReference>
<feature type="compositionally biased region" description="Polar residues" evidence="8">
    <location>
        <begin position="410"/>
        <end position="427"/>
    </location>
</feature>
<evidence type="ECO:0000256" key="5">
    <source>
        <dbReference type="ARBA" id="ARBA00022723"/>
    </source>
</evidence>
<dbReference type="CDD" id="cd09280">
    <property type="entry name" value="RNase_HI_eukaryote_like"/>
    <property type="match status" value="1"/>
</dbReference>
<dbReference type="GO" id="GO:0003676">
    <property type="term" value="F:nucleic acid binding"/>
    <property type="evidence" value="ECO:0007669"/>
    <property type="project" value="InterPro"/>
</dbReference>
<dbReference type="InterPro" id="IPR050092">
    <property type="entry name" value="RNase_H"/>
</dbReference>
<dbReference type="EMBL" id="JAACJM010000447">
    <property type="protein sequence ID" value="KAF5318369.1"/>
    <property type="molecule type" value="Genomic_DNA"/>
</dbReference>
<dbReference type="InterPro" id="IPR036397">
    <property type="entry name" value="RNaseH_sf"/>
</dbReference>
<dbReference type="PROSITE" id="PS50879">
    <property type="entry name" value="RNASE_H_1"/>
    <property type="match status" value="1"/>
</dbReference>
<evidence type="ECO:0000259" key="9">
    <source>
        <dbReference type="PROSITE" id="PS50879"/>
    </source>
</evidence>
<proteinExistence type="inferred from homology"/>
<keyword evidence="5" id="KW-0479">Metal-binding</keyword>
<comment type="similarity">
    <text evidence="2">Belongs to the RNase H family.</text>
</comment>
<evidence type="ECO:0000313" key="11">
    <source>
        <dbReference type="Proteomes" id="UP000559256"/>
    </source>
</evidence>
<reference evidence="10 11" key="1">
    <citation type="journal article" date="2020" name="ISME J.">
        <title>Uncovering the hidden diversity of litter-decomposition mechanisms in mushroom-forming fungi.</title>
        <authorList>
            <person name="Floudas D."/>
            <person name="Bentzer J."/>
            <person name="Ahren D."/>
            <person name="Johansson T."/>
            <person name="Persson P."/>
            <person name="Tunlid A."/>
        </authorList>
    </citation>
    <scope>NUCLEOTIDE SEQUENCE [LARGE SCALE GENOMIC DNA]</scope>
    <source>
        <strain evidence="10 11">CBS 291.85</strain>
    </source>
</reference>
<dbReference type="InterPro" id="IPR012337">
    <property type="entry name" value="RNaseH-like_sf"/>
</dbReference>
<dbReference type="SUPFAM" id="SSF53098">
    <property type="entry name" value="Ribonuclease H-like"/>
    <property type="match status" value="1"/>
</dbReference>
<dbReference type="Proteomes" id="UP000559256">
    <property type="component" value="Unassembled WGS sequence"/>
</dbReference>
<dbReference type="SUPFAM" id="SSF56219">
    <property type="entry name" value="DNase I-like"/>
    <property type="match status" value="1"/>
</dbReference>
<accession>A0A8H5B846</accession>
<organism evidence="10 11">
    <name type="scientific">Tetrapyrgos nigripes</name>
    <dbReference type="NCBI Taxonomy" id="182062"/>
    <lineage>
        <taxon>Eukaryota</taxon>
        <taxon>Fungi</taxon>
        <taxon>Dikarya</taxon>
        <taxon>Basidiomycota</taxon>
        <taxon>Agaricomycotina</taxon>
        <taxon>Agaricomycetes</taxon>
        <taxon>Agaricomycetidae</taxon>
        <taxon>Agaricales</taxon>
        <taxon>Marasmiineae</taxon>
        <taxon>Marasmiaceae</taxon>
        <taxon>Tetrapyrgos</taxon>
    </lineage>
</organism>
<dbReference type="PANTHER" id="PTHR10642:SF26">
    <property type="entry name" value="RIBONUCLEASE H1"/>
    <property type="match status" value="1"/>
</dbReference>
<keyword evidence="7" id="KW-0378">Hydrolase</keyword>
<comment type="caution">
    <text evidence="10">The sequence shown here is derived from an EMBL/GenBank/DDBJ whole genome shotgun (WGS) entry which is preliminary data.</text>
</comment>
<keyword evidence="6" id="KW-0255">Endonuclease</keyword>
<dbReference type="GO" id="GO:0004523">
    <property type="term" value="F:RNA-DNA hybrid ribonuclease activity"/>
    <property type="evidence" value="ECO:0007669"/>
    <property type="project" value="UniProtKB-EC"/>
</dbReference>
<name>A0A8H5B846_9AGAR</name>
<keyword evidence="4" id="KW-0540">Nuclease</keyword>
<keyword evidence="11" id="KW-1185">Reference proteome</keyword>
<dbReference type="GO" id="GO:0046872">
    <property type="term" value="F:metal ion binding"/>
    <property type="evidence" value="ECO:0007669"/>
    <property type="project" value="UniProtKB-KW"/>
</dbReference>
<dbReference type="InterPro" id="IPR002156">
    <property type="entry name" value="RNaseH_domain"/>
</dbReference>
<dbReference type="EC" id="3.1.26.4" evidence="3"/>
<evidence type="ECO:0000256" key="1">
    <source>
        <dbReference type="ARBA" id="ARBA00000077"/>
    </source>
</evidence>
<dbReference type="OrthoDB" id="245563at2759"/>
<feature type="region of interest" description="Disordered" evidence="8">
    <location>
        <begin position="406"/>
        <end position="437"/>
    </location>
</feature>
<protein>
    <recommendedName>
        <fullName evidence="3">ribonuclease H</fullName>
        <ecNumber evidence="3">3.1.26.4</ecNumber>
    </recommendedName>
</protein>
<evidence type="ECO:0000256" key="8">
    <source>
        <dbReference type="SAM" id="MobiDB-lite"/>
    </source>
</evidence>
<sequence length="437" mass="47631">MKSWGGVAALFPTALNVKMILRLSSPDIMVLNVDHKFILINAYILPEASPWRYFTNIHPFQCLQETLSAVQTLYLPIILGGDLNGRTANCAALPHHPPQHSINHALTNSRGNRILALAADHDLCILNGVTSLGLSNSNWTSFQGKTDDERCSVIDYFLASSNSIHSLVSGFSIGAHERTWSDHAPLVLHLNLPTHVSAHSDCSATLCSDLFYTTDTLPTHSHLDCLLIDTIISKPDEEKAMQKLYGKVFTTQTNALRIFTDGSCFDNGTLRARAGAGVFAGHGSDLSCSARVVGDQTNNRSEVLAILIALSKVNQHRSLSIHTDSEYAIHSIAHWAIKNASTGWKCPNGDILKDIAAWLVYCTAPLFITHVKAHNGNTHNEMADQLAKEGAMQSISQSHYIPLLPPHKAQPTTTPLAISKVSTNLPEQPSEGEKETT</sequence>
<evidence type="ECO:0000256" key="6">
    <source>
        <dbReference type="ARBA" id="ARBA00022759"/>
    </source>
</evidence>
<evidence type="ECO:0000313" key="10">
    <source>
        <dbReference type="EMBL" id="KAF5318369.1"/>
    </source>
</evidence>
<feature type="domain" description="RNase H type-1" evidence="9">
    <location>
        <begin position="252"/>
        <end position="392"/>
    </location>
</feature>
<evidence type="ECO:0000256" key="4">
    <source>
        <dbReference type="ARBA" id="ARBA00022722"/>
    </source>
</evidence>
<dbReference type="GO" id="GO:0043137">
    <property type="term" value="P:DNA replication, removal of RNA primer"/>
    <property type="evidence" value="ECO:0007669"/>
    <property type="project" value="TreeGrafter"/>
</dbReference>
<evidence type="ECO:0000256" key="3">
    <source>
        <dbReference type="ARBA" id="ARBA00012180"/>
    </source>
</evidence>